<dbReference type="InterPro" id="IPR013750">
    <property type="entry name" value="GHMP_kinase_C_dom"/>
</dbReference>
<protein>
    <submittedName>
        <fullName evidence="12">Unannotated protein</fullName>
    </submittedName>
</protein>
<dbReference type="InterPro" id="IPR000705">
    <property type="entry name" value="Galactokinase"/>
</dbReference>
<dbReference type="PRINTS" id="PR00959">
    <property type="entry name" value="MEVGALKINASE"/>
</dbReference>
<organism evidence="12">
    <name type="scientific">freshwater metagenome</name>
    <dbReference type="NCBI Taxonomy" id="449393"/>
    <lineage>
        <taxon>unclassified sequences</taxon>
        <taxon>metagenomes</taxon>
        <taxon>ecological metagenomes</taxon>
    </lineage>
</organism>
<sequence>MDKRMTELRIARIIESLRVDDESASRTQREVLVVSAPGRVNLIGEHVDYNDGIVLPMAIDREVLVACVRRDDDKLTAVSLDLDNASRRVTTDRDGAENEGPAWGSFLSASVRAAIRLGADAPGLDLALTSTIPIGAGLSSSAAVTVALILSICNASGIEPDPRELALAAQAAEIEAVGVPVGNMDQLASSLGVEGHALLIDCRDLSVTPIAIPDSLAVLVVHSGISRTLESSAYAERRAACEEVSARLGYKSLRQARADEVEDDPYARHVVSEIERVDAFIDALHRDDLERLGTILSDGHASLRDDFDVSLPDIDTLVELLVKHGAIGARLTGAGFGGCVVALARVDEMNAIADAATEEYAQVTTRTPQSFIVHASRGAHQVQL</sequence>
<dbReference type="GO" id="GO:0006012">
    <property type="term" value="P:galactose metabolic process"/>
    <property type="evidence" value="ECO:0007669"/>
    <property type="project" value="InterPro"/>
</dbReference>
<dbReference type="InterPro" id="IPR014721">
    <property type="entry name" value="Ribsml_uS5_D2-typ_fold_subgr"/>
</dbReference>
<dbReference type="NCBIfam" id="TIGR00131">
    <property type="entry name" value="gal_kin"/>
    <property type="match status" value="1"/>
</dbReference>
<keyword evidence="8" id="KW-0119">Carbohydrate metabolism</keyword>
<dbReference type="SUPFAM" id="SSF54211">
    <property type="entry name" value="Ribosomal protein S5 domain 2-like"/>
    <property type="match status" value="1"/>
</dbReference>
<keyword evidence="5" id="KW-0418">Kinase</keyword>
<evidence type="ECO:0000256" key="3">
    <source>
        <dbReference type="ARBA" id="ARBA00022723"/>
    </source>
</evidence>
<dbReference type="PROSITE" id="PS00106">
    <property type="entry name" value="GALACTOKINASE"/>
    <property type="match status" value="1"/>
</dbReference>
<feature type="domain" description="Galactokinase N-terminal" evidence="11">
    <location>
        <begin position="30"/>
        <end position="67"/>
    </location>
</feature>
<keyword evidence="7" id="KW-0460">Magnesium</keyword>
<dbReference type="Gene3D" id="3.30.230.10">
    <property type="match status" value="1"/>
</dbReference>
<dbReference type="GO" id="GO:0004335">
    <property type="term" value="F:galactokinase activity"/>
    <property type="evidence" value="ECO:0007669"/>
    <property type="project" value="InterPro"/>
</dbReference>
<dbReference type="InterPro" id="IPR020568">
    <property type="entry name" value="Ribosomal_Su5_D2-typ_SF"/>
</dbReference>
<dbReference type="PROSITE" id="PS00627">
    <property type="entry name" value="GHMP_KINASES_ATP"/>
    <property type="match status" value="1"/>
</dbReference>
<dbReference type="Pfam" id="PF00288">
    <property type="entry name" value="GHMP_kinases_N"/>
    <property type="match status" value="1"/>
</dbReference>
<evidence type="ECO:0000259" key="9">
    <source>
        <dbReference type="Pfam" id="PF00288"/>
    </source>
</evidence>
<feature type="domain" description="GHMP kinase C-terminal" evidence="10">
    <location>
        <begin position="281"/>
        <end position="361"/>
    </location>
</feature>
<evidence type="ECO:0000313" key="12">
    <source>
        <dbReference type="EMBL" id="CAB4944108.1"/>
    </source>
</evidence>
<evidence type="ECO:0000256" key="7">
    <source>
        <dbReference type="ARBA" id="ARBA00022842"/>
    </source>
</evidence>
<evidence type="ECO:0000256" key="2">
    <source>
        <dbReference type="ARBA" id="ARBA00022679"/>
    </source>
</evidence>
<accession>A0A6J7JKJ0</accession>
<dbReference type="Gene3D" id="3.30.70.890">
    <property type="entry name" value="GHMP kinase, C-terminal domain"/>
    <property type="match status" value="1"/>
</dbReference>
<proteinExistence type="inferred from homology"/>
<dbReference type="PIRSF" id="PIRSF000530">
    <property type="entry name" value="Galactokinase"/>
    <property type="match status" value="1"/>
</dbReference>
<dbReference type="AlphaFoldDB" id="A0A6J7JKJ0"/>
<dbReference type="Pfam" id="PF10509">
    <property type="entry name" value="GalKase_gal_bdg"/>
    <property type="match status" value="1"/>
</dbReference>
<dbReference type="GO" id="GO:0005829">
    <property type="term" value="C:cytosol"/>
    <property type="evidence" value="ECO:0007669"/>
    <property type="project" value="TreeGrafter"/>
</dbReference>
<dbReference type="GO" id="GO:0046872">
    <property type="term" value="F:metal ion binding"/>
    <property type="evidence" value="ECO:0007669"/>
    <property type="project" value="UniProtKB-KW"/>
</dbReference>
<reference evidence="12" key="1">
    <citation type="submission" date="2020-05" db="EMBL/GenBank/DDBJ databases">
        <authorList>
            <person name="Chiriac C."/>
            <person name="Salcher M."/>
            <person name="Ghai R."/>
            <person name="Kavagutti S V."/>
        </authorList>
    </citation>
    <scope>NUCLEOTIDE SEQUENCE</scope>
</reference>
<keyword evidence="3" id="KW-0479">Metal-binding</keyword>
<keyword evidence="4" id="KW-0547">Nucleotide-binding</keyword>
<dbReference type="EMBL" id="CAFBNL010000008">
    <property type="protein sequence ID" value="CAB4944108.1"/>
    <property type="molecule type" value="Genomic_DNA"/>
</dbReference>
<evidence type="ECO:0000259" key="11">
    <source>
        <dbReference type="Pfam" id="PF10509"/>
    </source>
</evidence>
<dbReference type="InterPro" id="IPR036554">
    <property type="entry name" value="GHMP_kinase_C_sf"/>
</dbReference>
<evidence type="ECO:0000256" key="5">
    <source>
        <dbReference type="ARBA" id="ARBA00022777"/>
    </source>
</evidence>
<keyword evidence="6" id="KW-0067">ATP-binding</keyword>
<dbReference type="InterPro" id="IPR019539">
    <property type="entry name" value="GalKase_N"/>
</dbReference>
<feature type="domain" description="GHMP kinase N-terminal" evidence="9">
    <location>
        <begin position="116"/>
        <end position="192"/>
    </location>
</feature>
<dbReference type="Pfam" id="PF08544">
    <property type="entry name" value="GHMP_kinases_C"/>
    <property type="match status" value="1"/>
</dbReference>
<evidence type="ECO:0000256" key="4">
    <source>
        <dbReference type="ARBA" id="ARBA00022741"/>
    </source>
</evidence>
<dbReference type="InterPro" id="IPR019741">
    <property type="entry name" value="Galactokinase_CS"/>
</dbReference>
<evidence type="ECO:0000259" key="10">
    <source>
        <dbReference type="Pfam" id="PF08544"/>
    </source>
</evidence>
<dbReference type="PANTHER" id="PTHR10457:SF7">
    <property type="entry name" value="GALACTOKINASE-RELATED"/>
    <property type="match status" value="1"/>
</dbReference>
<evidence type="ECO:0000256" key="1">
    <source>
        <dbReference type="ARBA" id="ARBA00006566"/>
    </source>
</evidence>
<dbReference type="InterPro" id="IPR006204">
    <property type="entry name" value="GHMP_kinase_N_dom"/>
</dbReference>
<dbReference type="SUPFAM" id="SSF55060">
    <property type="entry name" value="GHMP Kinase, C-terminal domain"/>
    <property type="match status" value="1"/>
</dbReference>
<dbReference type="PRINTS" id="PR00473">
    <property type="entry name" value="GALCTOKINASE"/>
</dbReference>
<name>A0A6J7JKJ0_9ZZZZ</name>
<evidence type="ECO:0000256" key="8">
    <source>
        <dbReference type="ARBA" id="ARBA00023277"/>
    </source>
</evidence>
<dbReference type="InterPro" id="IPR006203">
    <property type="entry name" value="GHMP_knse_ATP-bd_CS"/>
</dbReference>
<dbReference type="FunFam" id="3.30.70.890:FF:000001">
    <property type="entry name" value="Galactokinase"/>
    <property type="match status" value="1"/>
</dbReference>
<keyword evidence="2" id="KW-0808">Transferase</keyword>
<comment type="similarity">
    <text evidence="1">Belongs to the GHMP kinase family. GalK subfamily.</text>
</comment>
<dbReference type="GO" id="GO:0005524">
    <property type="term" value="F:ATP binding"/>
    <property type="evidence" value="ECO:0007669"/>
    <property type="project" value="UniProtKB-KW"/>
</dbReference>
<dbReference type="InterPro" id="IPR006206">
    <property type="entry name" value="Mevalonate/galactokinase"/>
</dbReference>
<evidence type="ECO:0000256" key="6">
    <source>
        <dbReference type="ARBA" id="ARBA00022840"/>
    </source>
</evidence>
<gene>
    <name evidence="12" type="ORF">UFOPK3789_00261</name>
</gene>
<dbReference type="PANTHER" id="PTHR10457">
    <property type="entry name" value="MEVALONATE KINASE/GALACTOKINASE"/>
    <property type="match status" value="1"/>
</dbReference>